<protein>
    <submittedName>
        <fullName evidence="1">Uncharacterized protein</fullName>
    </submittedName>
</protein>
<dbReference type="Proteomes" id="UP001465976">
    <property type="component" value="Unassembled WGS sequence"/>
</dbReference>
<reference evidence="1 2" key="1">
    <citation type="submission" date="2024-02" db="EMBL/GenBank/DDBJ databases">
        <title>A draft genome for the cacao thread blight pathogen Marasmius crinis-equi.</title>
        <authorList>
            <person name="Cohen S.P."/>
            <person name="Baruah I.K."/>
            <person name="Amoako-Attah I."/>
            <person name="Bukari Y."/>
            <person name="Meinhardt L.W."/>
            <person name="Bailey B.A."/>
        </authorList>
    </citation>
    <scope>NUCLEOTIDE SEQUENCE [LARGE SCALE GENOMIC DNA]</scope>
    <source>
        <strain evidence="1 2">GH-76</strain>
    </source>
</reference>
<name>A0ABR3EMZ1_9AGAR</name>
<evidence type="ECO:0000313" key="2">
    <source>
        <dbReference type="Proteomes" id="UP001465976"/>
    </source>
</evidence>
<dbReference type="EMBL" id="JBAHYK010002897">
    <property type="protein sequence ID" value="KAL0564257.1"/>
    <property type="molecule type" value="Genomic_DNA"/>
</dbReference>
<evidence type="ECO:0000313" key="1">
    <source>
        <dbReference type="EMBL" id="KAL0564257.1"/>
    </source>
</evidence>
<proteinExistence type="predicted"/>
<organism evidence="1 2">
    <name type="scientific">Marasmius crinis-equi</name>
    <dbReference type="NCBI Taxonomy" id="585013"/>
    <lineage>
        <taxon>Eukaryota</taxon>
        <taxon>Fungi</taxon>
        <taxon>Dikarya</taxon>
        <taxon>Basidiomycota</taxon>
        <taxon>Agaricomycotina</taxon>
        <taxon>Agaricomycetes</taxon>
        <taxon>Agaricomycetidae</taxon>
        <taxon>Agaricales</taxon>
        <taxon>Marasmiineae</taxon>
        <taxon>Marasmiaceae</taxon>
        <taxon>Marasmius</taxon>
    </lineage>
</organism>
<sequence>MVVTRLRERVPVLKKLSVISNEFLLLSYLTEAVLFGGTTLSTRLSLSFGHVPKLEMQLQDENPTELITFIFLISSFGGLND</sequence>
<feature type="non-terminal residue" evidence="1">
    <location>
        <position position="81"/>
    </location>
</feature>
<keyword evidence="2" id="KW-1185">Reference proteome</keyword>
<comment type="caution">
    <text evidence="1">The sequence shown here is derived from an EMBL/GenBank/DDBJ whole genome shotgun (WGS) entry which is preliminary data.</text>
</comment>
<gene>
    <name evidence="1" type="ORF">V5O48_017793</name>
</gene>
<accession>A0ABR3EMZ1</accession>